<sequence>MPHKGNEQAGVNAPAFRIPDGFSHETMPIFGGAFSHAKHCFVEWSEDGEEYAAFLPTDRAFDCLAACEAMMKAKNPPIESAEIWPMCRSVTKGNLDRLWKQVRRLREPGNQKTWSIEFARFGYGGGFER</sequence>
<gene>
    <name evidence="1" type="ORF">AUP40_14205</name>
</gene>
<name>A0ABR5Y458_9PROT</name>
<protein>
    <submittedName>
        <fullName evidence="1">Uncharacterized protein</fullName>
    </submittedName>
</protein>
<organism evidence="1 2">
    <name type="scientific">Thalassospira xiamenensis</name>
    <dbReference type="NCBI Taxonomy" id="220697"/>
    <lineage>
        <taxon>Bacteria</taxon>
        <taxon>Pseudomonadati</taxon>
        <taxon>Pseudomonadota</taxon>
        <taxon>Alphaproteobacteria</taxon>
        <taxon>Rhodospirillales</taxon>
        <taxon>Thalassospiraceae</taxon>
        <taxon>Thalassospira</taxon>
    </lineage>
</organism>
<keyword evidence="2" id="KW-1185">Reference proteome</keyword>
<reference evidence="1 2" key="1">
    <citation type="submission" date="2015-12" db="EMBL/GenBank/DDBJ databases">
        <title>Genome sequence of Thalassospira xiamenensis MCCC 1A03005.</title>
        <authorList>
            <person name="Lu L."/>
            <person name="Lai Q."/>
            <person name="Shao Z."/>
            <person name="Qian P."/>
        </authorList>
    </citation>
    <scope>NUCLEOTIDE SEQUENCE [LARGE SCALE GENOMIC DNA]</scope>
    <source>
        <strain evidence="1 2">MCCC 1A03005</strain>
    </source>
</reference>
<dbReference type="EMBL" id="LPXL01000015">
    <property type="protein sequence ID" value="KZD05170.1"/>
    <property type="molecule type" value="Genomic_DNA"/>
</dbReference>
<dbReference type="RefSeq" id="WP_063092000.1">
    <property type="nucleotide sequence ID" value="NZ_LPXL01000015.1"/>
</dbReference>
<dbReference type="Proteomes" id="UP000076167">
    <property type="component" value="Unassembled WGS sequence"/>
</dbReference>
<evidence type="ECO:0000313" key="1">
    <source>
        <dbReference type="EMBL" id="KZD05170.1"/>
    </source>
</evidence>
<accession>A0ABR5Y458</accession>
<proteinExistence type="predicted"/>
<comment type="caution">
    <text evidence="1">The sequence shown here is derived from an EMBL/GenBank/DDBJ whole genome shotgun (WGS) entry which is preliminary data.</text>
</comment>
<evidence type="ECO:0000313" key="2">
    <source>
        <dbReference type="Proteomes" id="UP000076167"/>
    </source>
</evidence>